<gene>
    <name evidence="2" type="ORF">HCJ92_21775</name>
</gene>
<name>A0ABX1ASY0_9ACTN</name>
<feature type="region of interest" description="Disordered" evidence="1">
    <location>
        <begin position="1"/>
        <end position="25"/>
    </location>
</feature>
<keyword evidence="3" id="KW-1185">Reference proteome</keyword>
<organism evidence="2 3">
    <name type="scientific">Streptomyces spiramenti</name>
    <dbReference type="NCBI Taxonomy" id="2720606"/>
    <lineage>
        <taxon>Bacteria</taxon>
        <taxon>Bacillati</taxon>
        <taxon>Actinomycetota</taxon>
        <taxon>Actinomycetes</taxon>
        <taxon>Kitasatosporales</taxon>
        <taxon>Streptomycetaceae</taxon>
        <taxon>Streptomyces</taxon>
    </lineage>
</organism>
<accession>A0ABX1ASY0</accession>
<proteinExistence type="predicted"/>
<evidence type="ECO:0000313" key="2">
    <source>
        <dbReference type="EMBL" id="NJP68846.1"/>
    </source>
</evidence>
<feature type="non-terminal residue" evidence="2">
    <location>
        <position position="54"/>
    </location>
</feature>
<evidence type="ECO:0000313" key="3">
    <source>
        <dbReference type="Proteomes" id="UP000746503"/>
    </source>
</evidence>
<dbReference type="PROSITE" id="PS51318">
    <property type="entry name" value="TAT"/>
    <property type="match status" value="1"/>
</dbReference>
<evidence type="ECO:0000256" key="1">
    <source>
        <dbReference type="SAM" id="MobiDB-lite"/>
    </source>
</evidence>
<feature type="compositionally biased region" description="Basic residues" evidence="1">
    <location>
        <begin position="14"/>
        <end position="25"/>
    </location>
</feature>
<dbReference type="EMBL" id="JAAVJB010000290">
    <property type="protein sequence ID" value="NJP68846.1"/>
    <property type="molecule type" value="Genomic_DNA"/>
</dbReference>
<dbReference type="Proteomes" id="UP000746503">
    <property type="component" value="Unassembled WGS sequence"/>
</dbReference>
<reference evidence="2 3" key="1">
    <citation type="submission" date="2020-03" db="EMBL/GenBank/DDBJ databases">
        <title>Draft genome of Streptomyces sp. ventii, isolated from the Axial Seamount in the Pacific Ocean, and resequencing of the two type strains Streptomyces lonarensis strain NCL 716 and Streptomyces bohaiensis strain 11A07.</title>
        <authorList>
            <person name="Loughran R.M."/>
            <person name="Pfannmuller K.M."/>
            <person name="Wasson B.J."/>
            <person name="Deadmond M.C."/>
            <person name="Paddock B.E."/>
            <person name="Koyack M.J."/>
            <person name="Gallegos D.A."/>
            <person name="Mitchell E.A."/>
            <person name="Ushijima B."/>
            <person name="Saw J.H."/>
            <person name="Mcphail K.L."/>
            <person name="Videau P."/>
        </authorList>
    </citation>
    <scope>NUCLEOTIDE SEQUENCE [LARGE SCALE GENOMIC DNA]</scope>
    <source>
        <strain evidence="3">5675061</strain>
    </source>
</reference>
<comment type="caution">
    <text evidence="2">The sequence shown here is derived from an EMBL/GenBank/DDBJ whole genome shotgun (WGS) entry which is preliminary data.</text>
</comment>
<dbReference type="InterPro" id="IPR006311">
    <property type="entry name" value="TAT_signal"/>
</dbReference>
<sequence length="54" mass="5483">MRPARHPAPELRPSRPRSRRAGSRRSLRAALALAAGTAIAALSLTAGPAAAAQG</sequence>
<protein>
    <submittedName>
        <fullName evidence="2">Transcriptional regulator</fullName>
    </submittedName>
</protein>